<dbReference type="InterPro" id="IPR053956">
    <property type="entry name" value="NPC1_MLD"/>
</dbReference>
<evidence type="ECO:0000256" key="4">
    <source>
        <dbReference type="ARBA" id="ARBA00022729"/>
    </source>
</evidence>
<keyword evidence="8" id="KW-1015">Disulfide bond</keyword>
<feature type="transmembrane region" description="Helical" evidence="10">
    <location>
        <begin position="931"/>
        <end position="951"/>
    </location>
</feature>
<keyword evidence="4" id="KW-0732">Signal</keyword>
<feature type="transmembrane region" description="Helical" evidence="10">
    <location>
        <begin position="779"/>
        <end position="798"/>
    </location>
</feature>
<evidence type="ECO:0000256" key="6">
    <source>
        <dbReference type="ARBA" id="ARBA00023055"/>
    </source>
</evidence>
<dbReference type="PANTHER" id="PTHR45727">
    <property type="entry name" value="NPC INTRACELLULAR CHOLESTEROL TRANSPORTER 1"/>
    <property type="match status" value="1"/>
</dbReference>
<dbReference type="Pfam" id="PF02460">
    <property type="entry name" value="Patched"/>
    <property type="match status" value="1"/>
</dbReference>
<feature type="transmembrane region" description="Helical" evidence="10">
    <location>
        <begin position="804"/>
        <end position="829"/>
    </location>
</feature>
<dbReference type="GO" id="GO:0015918">
    <property type="term" value="P:sterol transport"/>
    <property type="evidence" value="ECO:0007669"/>
    <property type="project" value="TreeGrafter"/>
</dbReference>
<dbReference type="Pfam" id="PF16414">
    <property type="entry name" value="NPC1_N"/>
    <property type="match status" value="1"/>
</dbReference>
<reference evidence="12 13" key="1">
    <citation type="journal article" date="2019" name="Gigascience">
        <title>Whole-genome sequence of the oriental lung fluke Paragonimus westermani.</title>
        <authorList>
            <person name="Oey H."/>
            <person name="Zakrzewski M."/>
            <person name="Narain K."/>
            <person name="Devi K.R."/>
            <person name="Agatsuma T."/>
            <person name="Nawaratna S."/>
            <person name="Gobert G.N."/>
            <person name="Jones M.K."/>
            <person name="Ragan M.A."/>
            <person name="McManus D.P."/>
            <person name="Krause L."/>
        </authorList>
    </citation>
    <scope>NUCLEOTIDE SEQUENCE [LARGE SCALE GENOMIC DNA]</scope>
    <source>
        <strain evidence="12 13">IND2009</strain>
    </source>
</reference>
<evidence type="ECO:0000256" key="7">
    <source>
        <dbReference type="ARBA" id="ARBA00023136"/>
    </source>
</evidence>
<name>A0A5J4NGI9_9TREM</name>
<keyword evidence="7 10" id="KW-0472">Membrane</keyword>
<feature type="transmembrane region" description="Helical" evidence="10">
    <location>
        <begin position="257"/>
        <end position="279"/>
    </location>
</feature>
<evidence type="ECO:0000256" key="5">
    <source>
        <dbReference type="ARBA" id="ARBA00022989"/>
    </source>
</evidence>
<evidence type="ECO:0000256" key="3">
    <source>
        <dbReference type="ARBA" id="ARBA00022692"/>
    </source>
</evidence>
<evidence type="ECO:0000256" key="8">
    <source>
        <dbReference type="ARBA" id="ARBA00023157"/>
    </source>
</evidence>
<organism evidence="12 13">
    <name type="scientific">Paragonimus westermani</name>
    <dbReference type="NCBI Taxonomy" id="34504"/>
    <lineage>
        <taxon>Eukaryota</taxon>
        <taxon>Metazoa</taxon>
        <taxon>Spiralia</taxon>
        <taxon>Lophotrochozoa</taxon>
        <taxon>Platyhelminthes</taxon>
        <taxon>Trematoda</taxon>
        <taxon>Digenea</taxon>
        <taxon>Plagiorchiida</taxon>
        <taxon>Troglotremata</taxon>
        <taxon>Troglotrematidae</taxon>
        <taxon>Paragonimus</taxon>
    </lineage>
</organism>
<dbReference type="PROSITE" id="PS50156">
    <property type="entry name" value="SSD"/>
    <property type="match status" value="1"/>
</dbReference>
<evidence type="ECO:0000259" key="11">
    <source>
        <dbReference type="PROSITE" id="PS50156"/>
    </source>
</evidence>
<dbReference type="InterPro" id="IPR032190">
    <property type="entry name" value="NPC1_N"/>
</dbReference>
<dbReference type="Pfam" id="PF22314">
    <property type="entry name" value="NPC1_MLD"/>
    <property type="match status" value="1"/>
</dbReference>
<dbReference type="InterPro" id="IPR000731">
    <property type="entry name" value="SSD"/>
</dbReference>
<evidence type="ECO:0000256" key="1">
    <source>
        <dbReference type="ARBA" id="ARBA00004141"/>
    </source>
</evidence>
<dbReference type="GO" id="GO:0005886">
    <property type="term" value="C:plasma membrane"/>
    <property type="evidence" value="ECO:0007669"/>
    <property type="project" value="TreeGrafter"/>
</dbReference>
<evidence type="ECO:0000313" key="12">
    <source>
        <dbReference type="EMBL" id="KAA3674756.1"/>
    </source>
</evidence>
<evidence type="ECO:0000313" key="13">
    <source>
        <dbReference type="Proteomes" id="UP000324629"/>
    </source>
</evidence>
<dbReference type="Gene3D" id="1.20.1640.10">
    <property type="entry name" value="Multidrug efflux transporter AcrB transmembrane domain"/>
    <property type="match status" value="1"/>
</dbReference>
<dbReference type="Proteomes" id="UP000324629">
    <property type="component" value="Unassembled WGS sequence"/>
</dbReference>
<feature type="transmembrane region" description="Helical" evidence="10">
    <location>
        <begin position="630"/>
        <end position="651"/>
    </location>
</feature>
<keyword evidence="2" id="KW-0813">Transport</keyword>
<feature type="transmembrane region" description="Helical" evidence="10">
    <location>
        <begin position="352"/>
        <end position="374"/>
    </location>
</feature>
<evidence type="ECO:0000256" key="10">
    <source>
        <dbReference type="SAM" id="Phobius"/>
    </source>
</evidence>
<comment type="catalytic activity">
    <reaction evidence="9">
        <text>cholesterol(in) = cholesterol(out)</text>
        <dbReference type="Rhea" id="RHEA:39747"/>
        <dbReference type="ChEBI" id="CHEBI:16113"/>
    </reaction>
</comment>
<dbReference type="GO" id="GO:0030299">
    <property type="term" value="P:intestinal cholesterol absorption"/>
    <property type="evidence" value="ECO:0007669"/>
    <property type="project" value="TreeGrafter"/>
</dbReference>
<dbReference type="EMBL" id="QNGE01002936">
    <property type="protein sequence ID" value="KAA3674756.1"/>
    <property type="molecule type" value="Genomic_DNA"/>
</dbReference>
<dbReference type="SUPFAM" id="SSF82866">
    <property type="entry name" value="Multidrug efflux transporter AcrB transmembrane domain"/>
    <property type="match status" value="1"/>
</dbReference>
<keyword evidence="3 10" id="KW-0812">Transmembrane</keyword>
<feature type="transmembrane region" description="Helical" evidence="10">
    <location>
        <begin position="693"/>
        <end position="715"/>
    </location>
</feature>
<accession>A0A5J4NGI9</accession>
<feature type="domain" description="SSD" evidence="11">
    <location>
        <begin position="629"/>
        <end position="829"/>
    </location>
</feature>
<keyword evidence="6" id="KW-0445">Lipid transport</keyword>
<evidence type="ECO:0000256" key="2">
    <source>
        <dbReference type="ARBA" id="ARBA00022448"/>
    </source>
</evidence>
<protein>
    <submittedName>
        <fullName evidence="12">Niemann-Pick C1 protein</fullName>
    </submittedName>
</protein>
<comment type="subcellular location">
    <subcellularLocation>
        <location evidence="1">Membrane</location>
        <topology evidence="1">Multi-pass membrane protein</topology>
    </subcellularLocation>
</comment>
<dbReference type="AlphaFoldDB" id="A0A5J4NGI9"/>
<dbReference type="PANTHER" id="PTHR45727:SF2">
    <property type="entry name" value="NPC INTRACELLULAR CHOLESTEROL TRANSPORTER 1"/>
    <property type="match status" value="1"/>
</dbReference>
<keyword evidence="5 10" id="KW-1133">Transmembrane helix</keyword>
<comment type="caution">
    <text evidence="12">The sequence shown here is derived from an EMBL/GenBank/DDBJ whole genome shotgun (WGS) entry which is preliminary data.</text>
</comment>
<proteinExistence type="predicted"/>
<dbReference type="GO" id="GO:0015485">
    <property type="term" value="F:cholesterol binding"/>
    <property type="evidence" value="ECO:0007669"/>
    <property type="project" value="TreeGrafter"/>
</dbReference>
<feature type="transmembrane region" description="Helical" evidence="10">
    <location>
        <begin position="663"/>
        <end position="687"/>
    </location>
</feature>
<dbReference type="GO" id="GO:0042632">
    <property type="term" value="P:cholesterol homeostasis"/>
    <property type="evidence" value="ECO:0007669"/>
    <property type="project" value="TreeGrafter"/>
</dbReference>
<sequence>VLFILFFYSTCVSADCIWYGIGDHSDPMHPHYTSYEGPGRPLNDADAYQVLSKTCPTYALGPDTPLCCDKDQLNFFHESAKPAYELFRRCPSCWANFRMLLCAMTCDPNQAEFLTPTMVVGKLVFSVQYNLTTSFADSFFNSCKDVQFAGGHAIDTVCSSTSCTTEILLKGISDQGPFPVDFQLSPETDLVTSGNDGSGIIKRPFNGLAYGCNESVPRRHLDAGGPACSCLDCESSCIPPPIPPTPAPWPKIFGLDAWWVGAFFAFVAVVLAFGTFEIATRIYCAVAYRVPSPVGRAATGGDGLSSQETFDDDTRLQPKRRLNCLARLQAKLDNILSRGFYFLGRSVARHPYVTLIGCVIVSAVLCAGCALFTVTTNPVELWSGEQSRARVEKDYFDTHFAPFYRTEQLIIRPRNQSGFWHHALYPASGDALYGPALKREFLDQVLELQSRIRNLSAYSSAFHKYITLDDICFKPLAPNNLECAITSPLEYFQSDPFVLNQTLIEWDEVVADYIDHLLFCANSPTSIGGSYPNKSTSCLASSGMPILPNVVFGGFNGTRYDQSTSVVLTFLVNNDADPNSELVRKAEVWEAEYLRVVKAWVEHNKDWVSVSYQAERSVEDEINRQSEADVFTVSISYLVMFVYVSIFLASYRSCRTVFVDLRVTLGLGGVLIVVVSVVASVGVWSFAGTPATLIIIEVIPFLVLAVGVDNIFILVHDFEFDEKDADKLLRLEARRLTSAHLRVPVSDDQRSLQSDIVPTIKGLVEARIARTLGRVGPSLLLTSATESVAFFCGSLTSIPAVKVFALYAGVSIVLNFLLQIFAFVALLTLDARRHAAQRFDVFCCFGLRQSPAAHVTDFVSADSEQTTAEQQPAPEGDSLSLSSNAWDDVQLSAPAETNKLTSAPHPSTPWLHQVIARCLTPFVLSGWVRPIIVVIGMGWACFAIAIVPHGLHLGLDQRLSMPTDSYMLDYFNTLATELRVGPPLYFVVTEGHVYNETAGQNQVCGTVGCPQHSLMGQVSDASKIPSYTWIAQPAMSWIDDYLDWIDPEGSPGCCRVYVNGSGFCPDDAPSSVCTTCNVTLVDGRPNSEDFTHYLGRFLDQNPGVQCPKGGRAAYHSAVQLHPQNSIGATYFMTYHSVLSKPDDFLDGLRGARRLADQINQVWRNGSSHTKTSTVLAPDSVYAYR</sequence>
<keyword evidence="13" id="KW-1185">Reference proteome</keyword>
<feature type="non-terminal residue" evidence="12">
    <location>
        <position position="1"/>
    </location>
</feature>
<dbReference type="InterPro" id="IPR003392">
    <property type="entry name" value="PTHD_SSD"/>
</dbReference>
<evidence type="ECO:0000256" key="9">
    <source>
        <dbReference type="ARBA" id="ARBA00034049"/>
    </source>
</evidence>
<gene>
    <name evidence="12" type="ORF">DEA37_0005347</name>
</gene>